<dbReference type="PRINTS" id="PR00958">
    <property type="entry name" value="HOMSERKINASE"/>
</dbReference>
<feature type="domain" description="GHMP kinase N-terminal" evidence="14">
    <location>
        <begin position="53"/>
        <end position="135"/>
    </location>
</feature>
<dbReference type="Proteomes" id="UP000180254">
    <property type="component" value="Unassembled WGS sequence"/>
</dbReference>
<evidence type="ECO:0000256" key="6">
    <source>
        <dbReference type="ARBA" id="ARBA00022679"/>
    </source>
</evidence>
<dbReference type="STRING" id="39480.EUAN_20910"/>
<dbReference type="SUPFAM" id="SSF55060">
    <property type="entry name" value="GHMP Kinase, C-terminal domain"/>
    <property type="match status" value="1"/>
</dbReference>
<dbReference type="PANTHER" id="PTHR20861">
    <property type="entry name" value="HOMOSERINE/4-DIPHOSPHOCYTIDYL-2-C-METHYL-D-ERYTHRITOL KINASE"/>
    <property type="match status" value="1"/>
</dbReference>
<dbReference type="GO" id="GO:0005524">
    <property type="term" value="F:ATP binding"/>
    <property type="evidence" value="ECO:0007669"/>
    <property type="project" value="UniProtKB-UniRule"/>
</dbReference>
<evidence type="ECO:0000256" key="4">
    <source>
        <dbReference type="ARBA" id="ARBA00017858"/>
    </source>
</evidence>
<proteinExistence type="inferred from homology"/>
<keyword evidence="9 13" id="KW-0418">Kinase</keyword>
<sequence length="295" mass="32261">MIEVIVPATSANLGPGFDCMGLALNLYNKFTFQELESGIIVEGTEKSFEDEDNLIYIAMKKCFEKIGYEPSGIKITSETDVPVSRGLGSSATCIVAGIIGANEMTGRKLSRQEILELATELEGHPDNIAPALLGGCVTSVYEDGKVYSSKVRVKHGLKFYALIPNFKLSTQKARGILPKVVSFEDAVYNVGRVALMTSALANGEFEMLRVAGKDRLHQQYRGGLIDGYDSIIEESENAGAYGAFLSGAGPTILIAVDVNDRSVYTKLRSHVNNLKYYWDIKELHLDKRGAIVKTY</sequence>
<keyword evidence="6 13" id="KW-0808">Transferase</keyword>
<dbReference type="InterPro" id="IPR006204">
    <property type="entry name" value="GHMP_kinase_N_dom"/>
</dbReference>
<dbReference type="Pfam" id="PF08544">
    <property type="entry name" value="GHMP_kinases_C"/>
    <property type="match status" value="1"/>
</dbReference>
<comment type="caution">
    <text evidence="16">The sequence shown here is derived from an EMBL/GenBank/DDBJ whole genome shotgun (WGS) entry which is preliminary data.</text>
</comment>
<comment type="subcellular location">
    <subcellularLocation>
        <location evidence="13">Cytoplasm</location>
    </subcellularLocation>
</comment>
<evidence type="ECO:0000259" key="15">
    <source>
        <dbReference type="Pfam" id="PF08544"/>
    </source>
</evidence>
<evidence type="ECO:0000256" key="12">
    <source>
        <dbReference type="ARBA" id="ARBA00049954"/>
    </source>
</evidence>
<dbReference type="GO" id="GO:0004413">
    <property type="term" value="F:homoserine kinase activity"/>
    <property type="evidence" value="ECO:0007669"/>
    <property type="project" value="UniProtKB-UniRule"/>
</dbReference>
<evidence type="ECO:0000256" key="7">
    <source>
        <dbReference type="ARBA" id="ARBA00022697"/>
    </source>
</evidence>
<dbReference type="InterPro" id="IPR000870">
    <property type="entry name" value="Homoserine_kinase"/>
</dbReference>
<evidence type="ECO:0000256" key="1">
    <source>
        <dbReference type="ARBA" id="ARBA00005015"/>
    </source>
</evidence>
<evidence type="ECO:0000256" key="10">
    <source>
        <dbReference type="ARBA" id="ARBA00022840"/>
    </source>
</evidence>
<evidence type="ECO:0000256" key="2">
    <source>
        <dbReference type="ARBA" id="ARBA00007370"/>
    </source>
</evidence>
<dbReference type="Pfam" id="PF00288">
    <property type="entry name" value="GHMP_kinases_N"/>
    <property type="match status" value="1"/>
</dbReference>
<evidence type="ECO:0000256" key="9">
    <source>
        <dbReference type="ARBA" id="ARBA00022777"/>
    </source>
</evidence>
<name>A0A1S1V576_9FIRM</name>
<dbReference type="EMBL" id="MKIE01000011">
    <property type="protein sequence ID" value="OHW61550.1"/>
    <property type="molecule type" value="Genomic_DNA"/>
</dbReference>
<dbReference type="SUPFAM" id="SSF54211">
    <property type="entry name" value="Ribosomal protein S5 domain 2-like"/>
    <property type="match status" value="1"/>
</dbReference>
<keyword evidence="5 13" id="KW-0028">Amino-acid biosynthesis</keyword>
<organism evidence="16 17">
    <name type="scientific">Andreesenia angusta</name>
    <dbReference type="NCBI Taxonomy" id="39480"/>
    <lineage>
        <taxon>Bacteria</taxon>
        <taxon>Bacillati</taxon>
        <taxon>Bacillota</taxon>
        <taxon>Tissierellia</taxon>
        <taxon>Tissierellales</taxon>
        <taxon>Gottschalkiaceae</taxon>
        <taxon>Andreesenia</taxon>
    </lineage>
</organism>
<evidence type="ECO:0000256" key="8">
    <source>
        <dbReference type="ARBA" id="ARBA00022741"/>
    </source>
</evidence>
<dbReference type="InterPro" id="IPR014721">
    <property type="entry name" value="Ribsml_uS5_D2-typ_fold_subgr"/>
</dbReference>
<keyword evidence="10 13" id="KW-0067">ATP-binding</keyword>
<dbReference type="GO" id="GO:0005737">
    <property type="term" value="C:cytoplasm"/>
    <property type="evidence" value="ECO:0007669"/>
    <property type="project" value="UniProtKB-SubCell"/>
</dbReference>
<dbReference type="NCBIfam" id="TIGR00191">
    <property type="entry name" value="thrB"/>
    <property type="match status" value="1"/>
</dbReference>
<dbReference type="OrthoDB" id="9769912at2"/>
<keyword evidence="17" id="KW-1185">Reference proteome</keyword>
<dbReference type="Gene3D" id="3.30.70.890">
    <property type="entry name" value="GHMP kinase, C-terminal domain"/>
    <property type="match status" value="1"/>
</dbReference>
<dbReference type="HAMAP" id="MF_00384">
    <property type="entry name" value="Homoser_kinase"/>
    <property type="match status" value="1"/>
</dbReference>
<dbReference type="PIRSF" id="PIRSF000676">
    <property type="entry name" value="Homoser_kin"/>
    <property type="match status" value="1"/>
</dbReference>
<keyword evidence="8 13" id="KW-0547">Nucleotide-binding</keyword>
<dbReference type="InterPro" id="IPR013750">
    <property type="entry name" value="GHMP_kinase_C_dom"/>
</dbReference>
<dbReference type="EC" id="2.7.1.39" evidence="3 13"/>
<feature type="domain" description="GHMP kinase C-terminal" evidence="15">
    <location>
        <begin position="206"/>
        <end position="271"/>
    </location>
</feature>
<dbReference type="GO" id="GO:0009088">
    <property type="term" value="P:threonine biosynthetic process"/>
    <property type="evidence" value="ECO:0007669"/>
    <property type="project" value="UniProtKB-UniRule"/>
</dbReference>
<reference evidence="16 17" key="1">
    <citation type="submission" date="2016-09" db="EMBL/GenBank/DDBJ databases">
        <title>Genome sequence of Eubacterium angustum.</title>
        <authorList>
            <person name="Poehlein A."/>
            <person name="Daniel R."/>
        </authorList>
    </citation>
    <scope>NUCLEOTIDE SEQUENCE [LARGE SCALE GENOMIC DNA]</scope>
    <source>
        <strain evidence="16 17">DSM 1989</strain>
    </source>
</reference>
<keyword evidence="7 13" id="KW-0791">Threonine biosynthesis</keyword>
<feature type="binding site" evidence="13">
    <location>
        <begin position="82"/>
        <end position="92"/>
    </location>
    <ligand>
        <name>ATP</name>
        <dbReference type="ChEBI" id="CHEBI:30616"/>
    </ligand>
</feature>
<evidence type="ECO:0000256" key="13">
    <source>
        <dbReference type="HAMAP-Rule" id="MF_00384"/>
    </source>
</evidence>
<keyword evidence="13" id="KW-0963">Cytoplasm</keyword>
<protein>
    <recommendedName>
        <fullName evidence="4 13">Homoserine kinase</fullName>
        <shortName evidence="13">HK</shortName>
        <shortName evidence="13">HSK</shortName>
        <ecNumber evidence="3 13">2.7.1.39</ecNumber>
    </recommendedName>
</protein>
<comment type="similarity">
    <text evidence="2 13">Belongs to the GHMP kinase family. Homoserine kinase subfamily.</text>
</comment>
<evidence type="ECO:0000313" key="16">
    <source>
        <dbReference type="EMBL" id="OHW61550.1"/>
    </source>
</evidence>
<evidence type="ECO:0000256" key="11">
    <source>
        <dbReference type="ARBA" id="ARBA00049375"/>
    </source>
</evidence>
<comment type="catalytic activity">
    <reaction evidence="11 13">
        <text>L-homoserine + ATP = O-phospho-L-homoserine + ADP + H(+)</text>
        <dbReference type="Rhea" id="RHEA:13985"/>
        <dbReference type="ChEBI" id="CHEBI:15378"/>
        <dbReference type="ChEBI" id="CHEBI:30616"/>
        <dbReference type="ChEBI" id="CHEBI:57476"/>
        <dbReference type="ChEBI" id="CHEBI:57590"/>
        <dbReference type="ChEBI" id="CHEBI:456216"/>
        <dbReference type="EC" id="2.7.1.39"/>
    </reaction>
</comment>
<dbReference type="InterPro" id="IPR006203">
    <property type="entry name" value="GHMP_knse_ATP-bd_CS"/>
</dbReference>
<evidence type="ECO:0000259" key="14">
    <source>
        <dbReference type="Pfam" id="PF00288"/>
    </source>
</evidence>
<gene>
    <name evidence="13 16" type="primary">thrB</name>
    <name evidence="16" type="ORF">EUAN_20910</name>
</gene>
<comment type="pathway">
    <text evidence="1 13">Amino-acid biosynthesis; L-threonine biosynthesis; L-threonine from L-aspartate: step 4/5.</text>
</comment>
<evidence type="ECO:0000256" key="3">
    <source>
        <dbReference type="ARBA" id="ARBA00012078"/>
    </source>
</evidence>
<dbReference type="UniPathway" id="UPA00050">
    <property type="reaction ID" value="UER00064"/>
</dbReference>
<dbReference type="AlphaFoldDB" id="A0A1S1V576"/>
<accession>A0A1S1V576</accession>
<dbReference type="Gene3D" id="3.30.230.10">
    <property type="match status" value="1"/>
</dbReference>
<dbReference type="RefSeq" id="WP_071064309.1">
    <property type="nucleotide sequence ID" value="NZ_MKIE01000011.1"/>
</dbReference>
<dbReference type="InterPro" id="IPR020568">
    <property type="entry name" value="Ribosomal_Su5_D2-typ_SF"/>
</dbReference>
<comment type="function">
    <text evidence="12 13">Catalyzes the ATP-dependent phosphorylation of L-homoserine to L-homoserine phosphate.</text>
</comment>
<dbReference type="PANTHER" id="PTHR20861:SF1">
    <property type="entry name" value="HOMOSERINE KINASE"/>
    <property type="match status" value="1"/>
</dbReference>
<dbReference type="InterPro" id="IPR036554">
    <property type="entry name" value="GHMP_kinase_C_sf"/>
</dbReference>
<evidence type="ECO:0000313" key="17">
    <source>
        <dbReference type="Proteomes" id="UP000180254"/>
    </source>
</evidence>
<dbReference type="PROSITE" id="PS00627">
    <property type="entry name" value="GHMP_KINASES_ATP"/>
    <property type="match status" value="1"/>
</dbReference>
<evidence type="ECO:0000256" key="5">
    <source>
        <dbReference type="ARBA" id="ARBA00022605"/>
    </source>
</evidence>